<dbReference type="EMBL" id="RCHS01000085">
    <property type="protein sequence ID" value="RMX61050.1"/>
    <property type="molecule type" value="Genomic_DNA"/>
</dbReference>
<dbReference type="InterPro" id="IPR037524">
    <property type="entry name" value="PA14/GLEYA"/>
</dbReference>
<gene>
    <name evidence="4" type="ORF">pdam_00007561</name>
</gene>
<evidence type="ECO:0008006" key="6">
    <source>
        <dbReference type="Google" id="ProtNLM"/>
    </source>
</evidence>
<evidence type="ECO:0000313" key="5">
    <source>
        <dbReference type="Proteomes" id="UP000275408"/>
    </source>
</evidence>
<proteinExistence type="predicted"/>
<feature type="domain" description="PA14" evidence="3">
    <location>
        <begin position="161"/>
        <end position="332"/>
    </location>
</feature>
<dbReference type="Gene3D" id="2.60.120.260">
    <property type="entry name" value="Galactose-binding domain-like"/>
    <property type="match status" value="1"/>
</dbReference>
<evidence type="ECO:0000313" key="4">
    <source>
        <dbReference type="EMBL" id="RMX61050.1"/>
    </source>
</evidence>
<dbReference type="PROSITE" id="PS51820">
    <property type="entry name" value="PA14"/>
    <property type="match status" value="1"/>
</dbReference>
<reference evidence="4 5" key="1">
    <citation type="journal article" date="2018" name="Sci. Rep.">
        <title>Comparative analysis of the Pocillopora damicornis genome highlights role of immune system in coral evolution.</title>
        <authorList>
            <person name="Cunning R."/>
            <person name="Bay R.A."/>
            <person name="Gillette P."/>
            <person name="Baker A.C."/>
            <person name="Traylor-Knowles N."/>
        </authorList>
    </citation>
    <scope>NUCLEOTIDE SEQUENCE [LARGE SCALE GENOMIC DNA]</scope>
    <source>
        <strain evidence="4">RSMAS</strain>
        <tissue evidence="4">Whole animal</tissue>
    </source>
</reference>
<dbReference type="OrthoDB" id="5951720at2759"/>
<organism evidence="4 5">
    <name type="scientific">Pocillopora damicornis</name>
    <name type="common">Cauliflower coral</name>
    <name type="synonym">Millepora damicornis</name>
    <dbReference type="NCBI Taxonomy" id="46731"/>
    <lineage>
        <taxon>Eukaryota</taxon>
        <taxon>Metazoa</taxon>
        <taxon>Cnidaria</taxon>
        <taxon>Anthozoa</taxon>
        <taxon>Hexacorallia</taxon>
        <taxon>Scleractinia</taxon>
        <taxon>Astrocoeniina</taxon>
        <taxon>Pocilloporidae</taxon>
        <taxon>Pocillopora</taxon>
    </lineage>
</organism>
<dbReference type="PANTHER" id="PTHR46769">
    <property type="entry name" value="POLYCYSTIC KIDNEY AND HEPATIC DISEASE 1 (AUTOSOMAL RECESSIVE)-LIKE 1"/>
    <property type="match status" value="1"/>
</dbReference>
<dbReference type="InterPro" id="IPR001304">
    <property type="entry name" value="C-type_lectin-like"/>
</dbReference>
<dbReference type="Proteomes" id="UP000275408">
    <property type="component" value="Unassembled WGS sequence"/>
</dbReference>
<keyword evidence="1" id="KW-0732">Signal</keyword>
<dbReference type="InterPro" id="IPR016186">
    <property type="entry name" value="C-type_lectin-like/link_sf"/>
</dbReference>
<dbReference type="SUPFAM" id="SSF56436">
    <property type="entry name" value="C-type lectin-like"/>
    <property type="match status" value="1"/>
</dbReference>
<dbReference type="SUPFAM" id="SSF49785">
    <property type="entry name" value="Galactose-binding domain-like"/>
    <property type="match status" value="1"/>
</dbReference>
<dbReference type="PANTHER" id="PTHR46769:SF2">
    <property type="entry name" value="FIBROCYSTIN-L ISOFORM 2 PRECURSOR-RELATED"/>
    <property type="match status" value="1"/>
</dbReference>
<dbReference type="PROSITE" id="PS50041">
    <property type="entry name" value="C_TYPE_LECTIN_2"/>
    <property type="match status" value="1"/>
</dbReference>
<feature type="non-terminal residue" evidence="4">
    <location>
        <position position="359"/>
    </location>
</feature>
<dbReference type="AlphaFoldDB" id="A0A3M6V591"/>
<keyword evidence="5" id="KW-1185">Reference proteome</keyword>
<sequence length="359" mass="41354">MRGHYDDWMWFDGTSLNESLWVSGYPTRDVDNLGCAYLSAGLSKIKNGVCKSHRYPLCQKRSEASLSNRSQTTCSSVLLPYESSLAIDKSYTTCFRSGRESNPWWQVDLDKLLYVISVVITDKVDCCPRDNGMISVRVLNSRHDIDSTCSKSMEYDGSLTEAKGVLRETWYRLKNYEAWRKSTMREHPLIQGPPGSRIVLPDFDAPIDLEDRYAQRLTAYLQVPQSGSYVFYAACDDSCELWKYNVIEFGFAKDNAESDESAKNRIPIISVKKGTRYLQWDRYEEQSSQPIFLEKCRIYRMEAYGKDLESNDHISVGMRRPNGDFERPILGKGLFWTKPVFVCPVFSFIKEASERHHLS</sequence>
<dbReference type="Pfam" id="PF22633">
    <property type="entry name" value="F5_F8_type_C_2"/>
    <property type="match status" value="1"/>
</dbReference>
<evidence type="ECO:0000259" key="3">
    <source>
        <dbReference type="PROSITE" id="PS51820"/>
    </source>
</evidence>
<dbReference type="Gene3D" id="3.10.100.10">
    <property type="entry name" value="Mannose-Binding Protein A, subunit A"/>
    <property type="match status" value="1"/>
</dbReference>
<accession>A0A3M6V591</accession>
<dbReference type="InterPro" id="IPR016187">
    <property type="entry name" value="CTDL_fold"/>
</dbReference>
<evidence type="ECO:0000259" key="2">
    <source>
        <dbReference type="PROSITE" id="PS50041"/>
    </source>
</evidence>
<dbReference type="InterPro" id="IPR008979">
    <property type="entry name" value="Galactose-bd-like_sf"/>
</dbReference>
<feature type="domain" description="C-type lectin" evidence="2">
    <location>
        <begin position="7"/>
        <end position="59"/>
    </location>
</feature>
<name>A0A3M6V591_POCDA</name>
<comment type="caution">
    <text evidence="4">The sequence shown here is derived from an EMBL/GenBank/DDBJ whole genome shotgun (WGS) entry which is preliminary data.</text>
</comment>
<protein>
    <recommendedName>
        <fullName evidence="6">C-type lectin domain-containing protein</fullName>
    </recommendedName>
</protein>
<evidence type="ECO:0000256" key="1">
    <source>
        <dbReference type="ARBA" id="ARBA00022729"/>
    </source>
</evidence>
<dbReference type="InterPro" id="IPR052387">
    <property type="entry name" value="Fibrocystin"/>
</dbReference>